<proteinExistence type="predicted"/>
<comment type="caution">
    <text evidence="1">The sequence shown here is derived from an EMBL/GenBank/DDBJ whole genome shotgun (WGS) entry which is preliminary data.</text>
</comment>
<sequence length="38" mass="4423">MENYALQTENHQAKTMYADQAEKLQKMLDEVEGYMRGG</sequence>
<keyword evidence="2" id="KW-1185">Reference proteome</keyword>
<reference evidence="2" key="1">
    <citation type="journal article" date="2019" name="Int. J. Syst. Evol. Microbiol.">
        <title>The Global Catalogue of Microorganisms (GCM) 10K type strain sequencing project: providing services to taxonomists for standard genome sequencing and annotation.</title>
        <authorList>
            <consortium name="The Broad Institute Genomics Platform"/>
            <consortium name="The Broad Institute Genome Sequencing Center for Infectious Disease"/>
            <person name="Wu L."/>
            <person name="Ma J."/>
        </authorList>
    </citation>
    <scope>NUCLEOTIDE SEQUENCE [LARGE SCALE GENOMIC DNA]</scope>
    <source>
        <strain evidence="2">KCTC 13193</strain>
    </source>
</reference>
<dbReference type="Pfam" id="PF07870">
    <property type="entry name" value="DUF1657"/>
    <property type="match status" value="1"/>
</dbReference>
<organism evidence="1 2">
    <name type="scientific">Virgibacillus sediminis</name>
    <dbReference type="NCBI Taxonomy" id="202260"/>
    <lineage>
        <taxon>Bacteria</taxon>
        <taxon>Bacillati</taxon>
        <taxon>Bacillota</taxon>
        <taxon>Bacilli</taxon>
        <taxon>Bacillales</taxon>
        <taxon>Bacillaceae</taxon>
        <taxon>Virgibacillus</taxon>
    </lineage>
</organism>
<dbReference type="Proteomes" id="UP001595387">
    <property type="component" value="Unassembled WGS sequence"/>
</dbReference>
<evidence type="ECO:0000313" key="2">
    <source>
        <dbReference type="Proteomes" id="UP001595387"/>
    </source>
</evidence>
<evidence type="ECO:0000313" key="1">
    <source>
        <dbReference type="EMBL" id="MFC2949318.1"/>
    </source>
</evidence>
<dbReference type="InterPro" id="IPR012452">
    <property type="entry name" value="DUF1657"/>
</dbReference>
<accession>A0ABV7A8M1</accession>
<dbReference type="EMBL" id="JBHRRZ010000035">
    <property type="protein sequence ID" value="MFC2949318.1"/>
    <property type="molecule type" value="Genomic_DNA"/>
</dbReference>
<dbReference type="RefSeq" id="WP_390307283.1">
    <property type="nucleotide sequence ID" value="NZ_JBHRRZ010000035.1"/>
</dbReference>
<protein>
    <submittedName>
        <fullName evidence="1">DUF1657 domain-containing protein</fullName>
    </submittedName>
</protein>
<gene>
    <name evidence="1" type="ORF">ACFODW_13435</name>
</gene>
<name>A0ABV7A8M1_9BACI</name>